<dbReference type="GO" id="GO:0016020">
    <property type="term" value="C:membrane"/>
    <property type="evidence" value="ECO:0007669"/>
    <property type="project" value="UniProtKB-SubCell"/>
</dbReference>
<evidence type="ECO:0000256" key="1">
    <source>
        <dbReference type="ARBA" id="ARBA00004141"/>
    </source>
</evidence>
<proteinExistence type="predicted"/>
<feature type="transmembrane region" description="Helical" evidence="7">
    <location>
        <begin position="52"/>
        <end position="72"/>
    </location>
</feature>
<dbReference type="PROSITE" id="PS50850">
    <property type="entry name" value="MFS"/>
    <property type="match status" value="1"/>
</dbReference>
<keyword evidence="5 7" id="KW-0472">Membrane</keyword>
<evidence type="ECO:0000256" key="2">
    <source>
        <dbReference type="ARBA" id="ARBA00022448"/>
    </source>
</evidence>
<dbReference type="EMBL" id="JAACJK010000111">
    <property type="protein sequence ID" value="KAF5332279.1"/>
    <property type="molecule type" value="Genomic_DNA"/>
</dbReference>
<dbReference type="PANTHER" id="PTHR43791:SF85">
    <property type="entry name" value="TRANSPORTER, PUTATIVE (AFU_ORTHOLOGUE AFUA_6G00710)-RELATED"/>
    <property type="match status" value="1"/>
</dbReference>
<dbReference type="Proteomes" id="UP000541558">
    <property type="component" value="Unassembled WGS sequence"/>
</dbReference>
<dbReference type="PANTHER" id="PTHR43791">
    <property type="entry name" value="PERMEASE-RELATED"/>
    <property type="match status" value="1"/>
</dbReference>
<evidence type="ECO:0000313" key="9">
    <source>
        <dbReference type="EMBL" id="KAF5332279.1"/>
    </source>
</evidence>
<organism evidence="9 10">
    <name type="scientific">Ephemerocybe angulata</name>
    <dbReference type="NCBI Taxonomy" id="980116"/>
    <lineage>
        <taxon>Eukaryota</taxon>
        <taxon>Fungi</taxon>
        <taxon>Dikarya</taxon>
        <taxon>Basidiomycota</taxon>
        <taxon>Agaricomycotina</taxon>
        <taxon>Agaricomycetes</taxon>
        <taxon>Agaricomycetidae</taxon>
        <taxon>Agaricales</taxon>
        <taxon>Agaricineae</taxon>
        <taxon>Psathyrellaceae</taxon>
        <taxon>Ephemerocybe</taxon>
    </lineage>
</organism>
<feature type="transmembrane region" description="Helical" evidence="7">
    <location>
        <begin position="442"/>
        <end position="463"/>
    </location>
</feature>
<dbReference type="InterPro" id="IPR020846">
    <property type="entry name" value="MFS_dom"/>
</dbReference>
<dbReference type="SUPFAM" id="SSF103473">
    <property type="entry name" value="MFS general substrate transporter"/>
    <property type="match status" value="1"/>
</dbReference>
<feature type="transmembrane region" description="Helical" evidence="7">
    <location>
        <begin position="182"/>
        <end position="203"/>
    </location>
</feature>
<evidence type="ECO:0000256" key="6">
    <source>
        <dbReference type="SAM" id="MobiDB-lite"/>
    </source>
</evidence>
<feature type="transmembrane region" description="Helical" evidence="7">
    <location>
        <begin position="350"/>
        <end position="370"/>
    </location>
</feature>
<reference evidence="9 10" key="1">
    <citation type="journal article" date="2020" name="ISME J.">
        <title>Uncovering the hidden diversity of litter-decomposition mechanisms in mushroom-forming fungi.</title>
        <authorList>
            <person name="Floudas D."/>
            <person name="Bentzer J."/>
            <person name="Ahren D."/>
            <person name="Johansson T."/>
            <person name="Persson P."/>
            <person name="Tunlid A."/>
        </authorList>
    </citation>
    <scope>NUCLEOTIDE SEQUENCE [LARGE SCALE GENOMIC DNA]</scope>
    <source>
        <strain evidence="9 10">CBS 175.51</strain>
    </source>
</reference>
<feature type="region of interest" description="Disordered" evidence="6">
    <location>
        <begin position="1"/>
        <end position="32"/>
    </location>
</feature>
<name>A0A8H5FCZ0_9AGAR</name>
<sequence>MSTAASDSHSLKAKDVLDGTESHRGSTTTEGALTLSVSQEDMELERRAKLKLDLTLLPVMTMFYLLSFLDRANIGNARIAGLQEALKLSDRQYQICVTILYVPYICAELPANLLLRRIGPNILMPAILTMWGLVVTFQGFVSNYTGLLVVRFVLGMLEGPMFPGIVLYLSGFYTRRELSMRIAYFFSAASLSGAFSGLLAAAISRMEGLGGKDGWAWIFILEGLFTVSFGIASFWIVPRTLQQAMFLTQVEKDALKRRLERDRPLINTIDKFSFKEIFQSLRSPQVIILSIVFFMGGTVLFGQALFLPSIIRHLGFTPYKSQMLSVGPFVVGFIVSIGAAWYSDRYNRRGVPFIAISLLSITGWSIFLGLKGKYALYGALYLIVPGVYATSPVTCAWMANNSEPYYRRASSIAIGFIATNSGGILSTWRFPSKEGPKFTKTAIMMLVFSCLMVVFGSINMLYLDWQNKQKQRLRHKILAPYTTEKEPDGGVRAWAELGDRHPDFKYTL</sequence>
<dbReference type="InterPro" id="IPR036259">
    <property type="entry name" value="MFS_trans_sf"/>
</dbReference>
<accession>A0A8H5FCZ0</accession>
<feature type="transmembrane region" description="Helical" evidence="7">
    <location>
        <begin position="122"/>
        <end position="141"/>
    </location>
</feature>
<feature type="transmembrane region" description="Helical" evidence="7">
    <location>
        <begin position="147"/>
        <end position="170"/>
    </location>
</feature>
<feature type="transmembrane region" description="Helical" evidence="7">
    <location>
        <begin position="411"/>
        <end position="430"/>
    </location>
</feature>
<feature type="compositionally biased region" description="Basic and acidic residues" evidence="6">
    <location>
        <begin position="9"/>
        <end position="24"/>
    </location>
</feature>
<keyword evidence="10" id="KW-1185">Reference proteome</keyword>
<feature type="domain" description="Major facilitator superfamily (MFS) profile" evidence="8">
    <location>
        <begin position="56"/>
        <end position="468"/>
    </location>
</feature>
<feature type="transmembrane region" description="Helical" evidence="7">
    <location>
        <begin position="286"/>
        <end position="311"/>
    </location>
</feature>
<dbReference type="Gene3D" id="1.20.1250.20">
    <property type="entry name" value="MFS general substrate transporter like domains"/>
    <property type="match status" value="2"/>
</dbReference>
<comment type="caution">
    <text evidence="9">The sequence shown here is derived from an EMBL/GenBank/DDBJ whole genome shotgun (WGS) entry which is preliminary data.</text>
</comment>
<evidence type="ECO:0000256" key="7">
    <source>
        <dbReference type="SAM" id="Phobius"/>
    </source>
</evidence>
<gene>
    <name evidence="9" type="ORF">D9611_008162</name>
</gene>
<evidence type="ECO:0000256" key="3">
    <source>
        <dbReference type="ARBA" id="ARBA00022692"/>
    </source>
</evidence>
<dbReference type="Pfam" id="PF07690">
    <property type="entry name" value="MFS_1"/>
    <property type="match status" value="1"/>
</dbReference>
<dbReference type="OrthoDB" id="2985014at2759"/>
<feature type="transmembrane region" description="Helical" evidence="7">
    <location>
        <begin position="215"/>
        <end position="237"/>
    </location>
</feature>
<evidence type="ECO:0000256" key="5">
    <source>
        <dbReference type="ARBA" id="ARBA00023136"/>
    </source>
</evidence>
<dbReference type="GO" id="GO:0022857">
    <property type="term" value="F:transmembrane transporter activity"/>
    <property type="evidence" value="ECO:0007669"/>
    <property type="project" value="InterPro"/>
</dbReference>
<keyword evidence="4 7" id="KW-1133">Transmembrane helix</keyword>
<dbReference type="FunFam" id="1.20.1250.20:FF:000013">
    <property type="entry name" value="MFS general substrate transporter"/>
    <property type="match status" value="1"/>
</dbReference>
<feature type="transmembrane region" description="Helical" evidence="7">
    <location>
        <begin position="376"/>
        <end position="399"/>
    </location>
</feature>
<evidence type="ECO:0000313" key="10">
    <source>
        <dbReference type="Proteomes" id="UP000541558"/>
    </source>
</evidence>
<evidence type="ECO:0000259" key="8">
    <source>
        <dbReference type="PROSITE" id="PS50850"/>
    </source>
</evidence>
<protein>
    <recommendedName>
        <fullName evidence="8">Major facilitator superfamily (MFS) profile domain-containing protein</fullName>
    </recommendedName>
</protein>
<evidence type="ECO:0000256" key="4">
    <source>
        <dbReference type="ARBA" id="ARBA00022989"/>
    </source>
</evidence>
<keyword evidence="3 7" id="KW-0812">Transmembrane</keyword>
<dbReference type="InterPro" id="IPR011701">
    <property type="entry name" value="MFS"/>
</dbReference>
<feature type="transmembrane region" description="Helical" evidence="7">
    <location>
        <begin position="323"/>
        <end position="343"/>
    </location>
</feature>
<comment type="subcellular location">
    <subcellularLocation>
        <location evidence="1">Membrane</location>
        <topology evidence="1">Multi-pass membrane protein</topology>
    </subcellularLocation>
</comment>
<dbReference type="AlphaFoldDB" id="A0A8H5FCZ0"/>
<dbReference type="FunFam" id="1.20.1250.20:FF:000034">
    <property type="entry name" value="MFS general substrate transporter"/>
    <property type="match status" value="1"/>
</dbReference>
<keyword evidence="2" id="KW-0813">Transport</keyword>